<evidence type="ECO:0000313" key="1">
    <source>
        <dbReference type="EMBL" id="PNH11188.1"/>
    </source>
</evidence>
<proteinExistence type="predicted"/>
<dbReference type="Proteomes" id="UP000236333">
    <property type="component" value="Unassembled WGS sequence"/>
</dbReference>
<dbReference type="EMBL" id="PGGS01000036">
    <property type="protein sequence ID" value="PNH11188.1"/>
    <property type="molecule type" value="Genomic_DNA"/>
</dbReference>
<evidence type="ECO:0000313" key="2">
    <source>
        <dbReference type="Proteomes" id="UP000236333"/>
    </source>
</evidence>
<protein>
    <submittedName>
        <fullName evidence="1">Uncharacterized protein</fullName>
    </submittedName>
</protein>
<comment type="caution">
    <text evidence="1">The sequence shown here is derived from an EMBL/GenBank/DDBJ whole genome shotgun (WGS) entry which is preliminary data.</text>
</comment>
<organism evidence="1 2">
    <name type="scientific">Tetrabaena socialis</name>
    <dbReference type="NCBI Taxonomy" id="47790"/>
    <lineage>
        <taxon>Eukaryota</taxon>
        <taxon>Viridiplantae</taxon>
        <taxon>Chlorophyta</taxon>
        <taxon>core chlorophytes</taxon>
        <taxon>Chlorophyceae</taxon>
        <taxon>CS clade</taxon>
        <taxon>Chlamydomonadales</taxon>
        <taxon>Tetrabaenaceae</taxon>
        <taxon>Tetrabaena</taxon>
    </lineage>
</organism>
<keyword evidence="2" id="KW-1185">Reference proteome</keyword>
<dbReference type="AlphaFoldDB" id="A0A2J8AF92"/>
<reference evidence="1 2" key="1">
    <citation type="journal article" date="2017" name="Mol. Biol. Evol.">
        <title>The 4-celled Tetrabaena socialis nuclear genome reveals the essential components for genetic control of cell number at the origin of multicellularity in the volvocine lineage.</title>
        <authorList>
            <person name="Featherston J."/>
            <person name="Arakaki Y."/>
            <person name="Hanschen E.R."/>
            <person name="Ferris P.J."/>
            <person name="Michod R.E."/>
            <person name="Olson B.J.S.C."/>
            <person name="Nozaki H."/>
            <person name="Durand P.M."/>
        </authorList>
    </citation>
    <scope>NUCLEOTIDE SEQUENCE [LARGE SCALE GENOMIC DNA]</scope>
    <source>
        <strain evidence="1 2">NIES-571</strain>
    </source>
</reference>
<gene>
    <name evidence="1" type="ORF">TSOC_002004</name>
</gene>
<sequence length="84" mass="8826">MAIVYAARSYLGPCPGRRRLRTRLPNQGVAIQAGADMRQTIAVTETTAAEWPPLLACGPDVTAPARKNDMSRAALAPGAAVVHS</sequence>
<name>A0A2J8AF92_9CHLO</name>
<accession>A0A2J8AF92</accession>